<reference evidence="1" key="1">
    <citation type="journal article" date="2019" name="bioRxiv">
        <title>The Genome of the Zebra Mussel, Dreissena polymorpha: A Resource for Invasive Species Research.</title>
        <authorList>
            <person name="McCartney M.A."/>
            <person name="Auch B."/>
            <person name="Kono T."/>
            <person name="Mallez S."/>
            <person name="Zhang Y."/>
            <person name="Obille A."/>
            <person name="Becker A."/>
            <person name="Abrahante J.E."/>
            <person name="Garbe J."/>
            <person name="Badalamenti J.P."/>
            <person name="Herman A."/>
            <person name="Mangelson H."/>
            <person name="Liachko I."/>
            <person name="Sullivan S."/>
            <person name="Sone E.D."/>
            <person name="Koren S."/>
            <person name="Silverstein K.A.T."/>
            <person name="Beckman K.B."/>
            <person name="Gohl D.M."/>
        </authorList>
    </citation>
    <scope>NUCLEOTIDE SEQUENCE</scope>
    <source>
        <strain evidence="1">Duluth1</strain>
        <tissue evidence="1">Whole animal</tissue>
    </source>
</reference>
<evidence type="ECO:0000313" key="1">
    <source>
        <dbReference type="EMBL" id="KAH3806153.1"/>
    </source>
</evidence>
<gene>
    <name evidence="1" type="ORF">DPMN_134468</name>
</gene>
<proteinExistence type="predicted"/>
<sequence length="131" mass="14848">MTMVSGTVEIGPIWRALGREKAAALPIFHAFTGADNIGQFSGVGKTRWFQHYIKAERDVVSALMKLPEDGDLTHEVLETLASFVCLAYCPKGTLHFVTLLNDRTMCNRTQICNSNLLHEEKRSKRYQSKRY</sequence>
<protein>
    <submittedName>
        <fullName evidence="1">Uncharacterized protein</fullName>
    </submittedName>
</protein>
<accession>A0A9D4FW94</accession>
<organism evidence="1 2">
    <name type="scientific">Dreissena polymorpha</name>
    <name type="common">Zebra mussel</name>
    <name type="synonym">Mytilus polymorpha</name>
    <dbReference type="NCBI Taxonomy" id="45954"/>
    <lineage>
        <taxon>Eukaryota</taxon>
        <taxon>Metazoa</taxon>
        <taxon>Spiralia</taxon>
        <taxon>Lophotrochozoa</taxon>
        <taxon>Mollusca</taxon>
        <taxon>Bivalvia</taxon>
        <taxon>Autobranchia</taxon>
        <taxon>Heteroconchia</taxon>
        <taxon>Euheterodonta</taxon>
        <taxon>Imparidentia</taxon>
        <taxon>Neoheterodontei</taxon>
        <taxon>Myida</taxon>
        <taxon>Dreissenoidea</taxon>
        <taxon>Dreissenidae</taxon>
        <taxon>Dreissena</taxon>
    </lineage>
</organism>
<keyword evidence="2" id="KW-1185">Reference proteome</keyword>
<evidence type="ECO:0000313" key="2">
    <source>
        <dbReference type="Proteomes" id="UP000828390"/>
    </source>
</evidence>
<name>A0A9D4FW94_DREPO</name>
<dbReference type="Proteomes" id="UP000828390">
    <property type="component" value="Unassembled WGS sequence"/>
</dbReference>
<dbReference type="AlphaFoldDB" id="A0A9D4FW94"/>
<reference evidence="1" key="2">
    <citation type="submission" date="2020-11" db="EMBL/GenBank/DDBJ databases">
        <authorList>
            <person name="McCartney M.A."/>
            <person name="Auch B."/>
            <person name="Kono T."/>
            <person name="Mallez S."/>
            <person name="Becker A."/>
            <person name="Gohl D.M."/>
            <person name="Silverstein K.A.T."/>
            <person name="Koren S."/>
            <person name="Bechman K.B."/>
            <person name="Herman A."/>
            <person name="Abrahante J.E."/>
            <person name="Garbe J."/>
        </authorList>
    </citation>
    <scope>NUCLEOTIDE SEQUENCE</scope>
    <source>
        <strain evidence="1">Duluth1</strain>
        <tissue evidence="1">Whole animal</tissue>
    </source>
</reference>
<comment type="caution">
    <text evidence="1">The sequence shown here is derived from an EMBL/GenBank/DDBJ whole genome shotgun (WGS) entry which is preliminary data.</text>
</comment>
<dbReference type="EMBL" id="JAIWYP010000006">
    <property type="protein sequence ID" value="KAH3806153.1"/>
    <property type="molecule type" value="Genomic_DNA"/>
</dbReference>